<name>A0A6A5EW30_PERFL</name>
<feature type="domain" description="Myb/SANT-like DNA-binding" evidence="2">
    <location>
        <begin position="4"/>
        <end position="66"/>
    </location>
</feature>
<feature type="compositionally biased region" description="Acidic residues" evidence="1">
    <location>
        <begin position="133"/>
        <end position="143"/>
    </location>
</feature>
<feature type="region of interest" description="Disordered" evidence="1">
    <location>
        <begin position="94"/>
        <end position="114"/>
    </location>
</feature>
<feature type="region of interest" description="Disordered" evidence="1">
    <location>
        <begin position="133"/>
        <end position="172"/>
    </location>
</feature>
<protein>
    <recommendedName>
        <fullName evidence="2">Myb/SANT-like DNA-binding domain-containing protein</fullName>
    </recommendedName>
</protein>
<gene>
    <name evidence="3" type="ORF">PFLUV_G00184910</name>
</gene>
<evidence type="ECO:0000313" key="4">
    <source>
        <dbReference type="Proteomes" id="UP000465112"/>
    </source>
</evidence>
<evidence type="ECO:0000313" key="3">
    <source>
        <dbReference type="EMBL" id="KAF1380253.1"/>
    </source>
</evidence>
<dbReference type="InterPro" id="IPR028002">
    <property type="entry name" value="Myb_DNA-bind_5"/>
</dbReference>
<accession>A0A6A5EW30</accession>
<organism evidence="3 4">
    <name type="scientific">Perca fluviatilis</name>
    <name type="common">European perch</name>
    <dbReference type="NCBI Taxonomy" id="8168"/>
    <lineage>
        <taxon>Eukaryota</taxon>
        <taxon>Metazoa</taxon>
        <taxon>Chordata</taxon>
        <taxon>Craniata</taxon>
        <taxon>Vertebrata</taxon>
        <taxon>Euteleostomi</taxon>
        <taxon>Actinopterygii</taxon>
        <taxon>Neopterygii</taxon>
        <taxon>Teleostei</taxon>
        <taxon>Neoteleostei</taxon>
        <taxon>Acanthomorphata</taxon>
        <taxon>Eupercaria</taxon>
        <taxon>Perciformes</taxon>
        <taxon>Percoidei</taxon>
        <taxon>Percidae</taxon>
        <taxon>Percinae</taxon>
        <taxon>Perca</taxon>
    </lineage>
</organism>
<feature type="region of interest" description="Disordered" evidence="1">
    <location>
        <begin position="61"/>
        <end position="80"/>
    </location>
</feature>
<comment type="caution">
    <text evidence="3">The sequence shown here is derived from an EMBL/GenBank/DDBJ whole genome shotgun (WGS) entry which is preliminary data.</text>
</comment>
<keyword evidence="4" id="KW-1185">Reference proteome</keyword>
<evidence type="ECO:0000256" key="1">
    <source>
        <dbReference type="SAM" id="MobiDB-lite"/>
    </source>
</evidence>
<dbReference type="EMBL" id="VHII01000015">
    <property type="protein sequence ID" value="KAF1380253.1"/>
    <property type="molecule type" value="Genomic_DNA"/>
</dbReference>
<sequence>MQAYSEYEHVFRKKSNTAAVAKERETAWEKIAAQVNACKPVGEKRSWKQLKMKYKNIVQTANRKKAEARRTGGGPAPPPLIEAEELAWSRNEGRPVAEGIPGGSSSSEPATSQDINCDGVLTLVDPHVTAEVLEAEETDEEDTLSAATERDPERPTENMAGQQEEGPSPSTAQMNTVRCVATARGSFCGNNVQLYDFFFNVMILCIPSYL</sequence>
<proteinExistence type="predicted"/>
<dbReference type="Pfam" id="PF13873">
    <property type="entry name" value="Myb_DNA-bind_5"/>
    <property type="match status" value="1"/>
</dbReference>
<reference evidence="3 4" key="1">
    <citation type="submission" date="2019-06" db="EMBL/GenBank/DDBJ databases">
        <title>A chromosome-scale genome assembly of the European perch, Perca fluviatilis.</title>
        <authorList>
            <person name="Roques C."/>
            <person name="Zahm M."/>
            <person name="Cabau C."/>
            <person name="Klopp C."/>
            <person name="Bouchez O."/>
            <person name="Donnadieu C."/>
            <person name="Kuhl H."/>
            <person name="Gislard M."/>
            <person name="Guendouz S."/>
            <person name="Journot L."/>
            <person name="Haffray P."/>
            <person name="Bestin A."/>
            <person name="Morvezen R."/>
            <person name="Feron R."/>
            <person name="Wen M."/>
            <person name="Jouanno E."/>
            <person name="Herpin A."/>
            <person name="Schartl M."/>
            <person name="Postlethwait J."/>
            <person name="Schaerlinger B."/>
            <person name="Chardard D."/>
            <person name="Lecocq T."/>
            <person name="Poncet C."/>
            <person name="Jaffrelo L."/>
            <person name="Lampietro C."/>
            <person name="Guiguen Y."/>
        </authorList>
    </citation>
    <scope>NUCLEOTIDE SEQUENCE [LARGE SCALE GENOMIC DNA]</scope>
    <source>
        <tissue evidence="3">Blood</tissue>
    </source>
</reference>
<dbReference type="AlphaFoldDB" id="A0A6A5EW30"/>
<evidence type="ECO:0000259" key="2">
    <source>
        <dbReference type="Pfam" id="PF13873"/>
    </source>
</evidence>
<dbReference type="Proteomes" id="UP000465112">
    <property type="component" value="Chromosome 15"/>
</dbReference>